<dbReference type="STRING" id="1522189.A0A316W2I8"/>
<keyword evidence="3" id="KW-0752">Steroid biosynthesis</keyword>
<feature type="region of interest" description="Disordered" evidence="7">
    <location>
        <begin position="595"/>
        <end position="630"/>
    </location>
</feature>
<proteinExistence type="inferred from homology"/>
<dbReference type="FunCoup" id="A0A316W2I8">
    <property type="interactions" value="51"/>
</dbReference>
<organism evidence="8 9">
    <name type="scientific">Ceraceosorus guamensis</name>
    <dbReference type="NCBI Taxonomy" id="1522189"/>
    <lineage>
        <taxon>Eukaryota</taxon>
        <taxon>Fungi</taxon>
        <taxon>Dikarya</taxon>
        <taxon>Basidiomycota</taxon>
        <taxon>Ustilaginomycotina</taxon>
        <taxon>Exobasidiomycetes</taxon>
        <taxon>Ceraceosorales</taxon>
        <taxon>Ceraceosoraceae</taxon>
        <taxon>Ceraceosorus</taxon>
    </lineage>
</organism>
<evidence type="ECO:0000256" key="7">
    <source>
        <dbReference type="SAM" id="MobiDB-lite"/>
    </source>
</evidence>
<evidence type="ECO:0000256" key="3">
    <source>
        <dbReference type="ARBA" id="ARBA00022955"/>
    </source>
</evidence>
<dbReference type="AlphaFoldDB" id="A0A316W2I8"/>
<dbReference type="Proteomes" id="UP000245783">
    <property type="component" value="Unassembled WGS sequence"/>
</dbReference>
<dbReference type="InParanoid" id="A0A316W2I8"/>
<name>A0A316W2I8_9BASI</name>
<evidence type="ECO:0000313" key="8">
    <source>
        <dbReference type="EMBL" id="PWN43704.1"/>
    </source>
</evidence>
<evidence type="ECO:0000256" key="6">
    <source>
        <dbReference type="ARBA" id="ARBA00023593"/>
    </source>
</evidence>
<evidence type="ECO:0008006" key="10">
    <source>
        <dbReference type="Google" id="ProtNLM"/>
    </source>
</evidence>
<gene>
    <name evidence="8" type="ORF">IE81DRAFT_322113</name>
</gene>
<dbReference type="SUPFAM" id="SSF51735">
    <property type="entry name" value="NAD(P)-binding Rossmann-fold domains"/>
    <property type="match status" value="1"/>
</dbReference>
<comment type="similarity">
    <text evidence="6">Belongs to the short-chain dehydrogenases/reductases (SDR) family. ERG27 subfamily.</text>
</comment>
<dbReference type="Gene3D" id="3.40.50.720">
    <property type="entry name" value="NAD(P)-binding Rossmann-like Domain"/>
    <property type="match status" value="2"/>
</dbReference>
<dbReference type="EMBL" id="KZ819367">
    <property type="protein sequence ID" value="PWN43704.1"/>
    <property type="molecule type" value="Genomic_DNA"/>
</dbReference>
<dbReference type="GO" id="GO:0005789">
    <property type="term" value="C:endoplasmic reticulum membrane"/>
    <property type="evidence" value="ECO:0007669"/>
    <property type="project" value="TreeGrafter"/>
</dbReference>
<keyword evidence="5" id="KW-0443">Lipid metabolism</keyword>
<sequence length="630" mass="68550">MAPRPVIVITGANSGVGYGTAQRLLVQLSQAIPSDTLPDWTLKSSSWAGIASTSNDEQLNPPSPFAAPDGCVLILACRNPIKAHAARRNLEGLLRALAELPDDSPAPREAPKEKRGIDEDADAAIAAQAAQAQGRRKKRATDAIAKHAADTAAAAAAESGDEGDHLGPIAPALDSFDSSTSFTSAYDSLTRTGSTSKASSSSTPAFRRDPTRDVHGASLSLFSREAKARGEYRRRFCQGTSIEFVPLDLGSMASALNCASEIQRRHGYVTHVILNAGSAAWTGLNWPLAVWMIVTRLHVAVTWPKYKMQRSGDRGADGYGWVWQANVGAHYILTRALLPALRATPFATPSRIIWTGSIEAYARYYDPADWQCLDAAHSPWPYESTKYQCELAGIGLGEALNRQRMSTVPSTPLSDSQDTSYGSVLVGEAKTQRRELEPKSFVVHPGVVASSIFAEYLNVFMAACMAFAFYLARWTFSPHHPIEGYKGAVAASHVALAPSHLLDTSARYGSRATFWGQEYVHAGRVDGWDVAKLRMGAKARQEVEQAAAGQAVRLKARELIQKLEGVARDVWRQARNGEIAPLSLLALHPDQFEPQNDLVPLPSKGLDVRRRKGEQEDEKDRDWEKVESEL</sequence>
<evidence type="ECO:0000256" key="4">
    <source>
        <dbReference type="ARBA" id="ARBA00023002"/>
    </source>
</evidence>
<dbReference type="RefSeq" id="XP_025370864.1">
    <property type="nucleotide sequence ID" value="XM_025513537.1"/>
</dbReference>
<dbReference type="PANTHER" id="PTHR43647">
    <property type="entry name" value="DEHYDROGENASE"/>
    <property type="match status" value="1"/>
</dbReference>
<accession>A0A316W2I8</accession>
<feature type="compositionally biased region" description="Basic and acidic residues" evidence="7">
    <location>
        <begin position="618"/>
        <end position="630"/>
    </location>
</feature>
<protein>
    <recommendedName>
        <fullName evidence="10">NAD(P)-binding protein</fullName>
    </recommendedName>
</protein>
<evidence type="ECO:0000256" key="5">
    <source>
        <dbReference type="ARBA" id="ARBA00023098"/>
    </source>
</evidence>
<dbReference type="GO" id="GO:0005741">
    <property type="term" value="C:mitochondrial outer membrane"/>
    <property type="evidence" value="ECO:0007669"/>
    <property type="project" value="TreeGrafter"/>
</dbReference>
<keyword evidence="2" id="KW-0521">NADP</keyword>
<feature type="compositionally biased region" description="Low complexity" evidence="7">
    <location>
        <begin position="187"/>
        <end position="203"/>
    </location>
</feature>
<reference evidence="8 9" key="1">
    <citation type="journal article" date="2018" name="Mol. Biol. Evol.">
        <title>Broad Genomic Sampling Reveals a Smut Pathogenic Ancestry of the Fungal Clade Ustilaginomycotina.</title>
        <authorList>
            <person name="Kijpornyongpan T."/>
            <person name="Mondo S.J."/>
            <person name="Barry K."/>
            <person name="Sandor L."/>
            <person name="Lee J."/>
            <person name="Lipzen A."/>
            <person name="Pangilinan J."/>
            <person name="LaButti K."/>
            <person name="Hainaut M."/>
            <person name="Henrissat B."/>
            <person name="Grigoriev I.V."/>
            <person name="Spatafora J.W."/>
            <person name="Aime M.C."/>
        </authorList>
    </citation>
    <scope>NUCLEOTIDE SEQUENCE [LARGE SCALE GENOMIC DNA]</scope>
    <source>
        <strain evidence="8 9">MCA 4658</strain>
    </source>
</reference>
<dbReference type="PANTHER" id="PTHR43647:SF1">
    <property type="entry name" value="3-KETO-STEROID REDUCTASE ERG27"/>
    <property type="match status" value="1"/>
</dbReference>
<evidence type="ECO:0000256" key="1">
    <source>
        <dbReference type="ARBA" id="ARBA00022516"/>
    </source>
</evidence>
<keyword evidence="9" id="KW-1185">Reference proteome</keyword>
<dbReference type="GeneID" id="37035407"/>
<keyword evidence="4" id="KW-0560">Oxidoreductase</keyword>
<dbReference type="InterPro" id="IPR051593">
    <property type="entry name" value="Ergosterol_Biosynth_ERG27"/>
</dbReference>
<dbReference type="GO" id="GO:0005811">
    <property type="term" value="C:lipid droplet"/>
    <property type="evidence" value="ECO:0007669"/>
    <property type="project" value="TreeGrafter"/>
</dbReference>
<dbReference type="OrthoDB" id="331544at2759"/>
<evidence type="ECO:0000256" key="2">
    <source>
        <dbReference type="ARBA" id="ARBA00022857"/>
    </source>
</evidence>
<dbReference type="GO" id="GO:0006694">
    <property type="term" value="P:steroid biosynthetic process"/>
    <property type="evidence" value="ECO:0007669"/>
    <property type="project" value="UniProtKB-KW"/>
</dbReference>
<keyword evidence="1" id="KW-0444">Lipid biosynthesis</keyword>
<evidence type="ECO:0000313" key="9">
    <source>
        <dbReference type="Proteomes" id="UP000245783"/>
    </source>
</evidence>
<feature type="region of interest" description="Disordered" evidence="7">
    <location>
        <begin position="187"/>
        <end position="212"/>
    </location>
</feature>
<dbReference type="InterPro" id="IPR036291">
    <property type="entry name" value="NAD(P)-bd_dom_sf"/>
</dbReference>
<dbReference type="GO" id="GO:0000253">
    <property type="term" value="F:3-beta-hydroxysteroid 3-dehydrogenase (NADP+) activity"/>
    <property type="evidence" value="ECO:0007669"/>
    <property type="project" value="TreeGrafter"/>
</dbReference>